<reference evidence="1 2" key="1">
    <citation type="submission" date="2019-08" db="EMBL/GenBank/DDBJ databases">
        <title>Genome of Phaeodactylibacter luteus.</title>
        <authorList>
            <person name="Bowman J.P."/>
        </authorList>
    </citation>
    <scope>NUCLEOTIDE SEQUENCE [LARGE SCALE GENOMIC DNA]</scope>
    <source>
        <strain evidence="1 2">KCTC 42180</strain>
    </source>
</reference>
<dbReference type="RefSeq" id="WP_147166632.1">
    <property type="nucleotide sequence ID" value="NZ_VOOR01000010.1"/>
</dbReference>
<comment type="caution">
    <text evidence="1">The sequence shown here is derived from an EMBL/GenBank/DDBJ whole genome shotgun (WGS) entry which is preliminary data.</text>
</comment>
<name>A0A5C6RSD2_9BACT</name>
<evidence type="ECO:0000313" key="2">
    <source>
        <dbReference type="Proteomes" id="UP000321580"/>
    </source>
</evidence>
<keyword evidence="2" id="KW-1185">Reference proteome</keyword>
<sequence>MQASNPRELLLCALRHFNLQAEQRAPDQFQVHSRYTISITPEGAFQLLEGQQVVGTFSNVVLLCAKLQQTLSA</sequence>
<protein>
    <submittedName>
        <fullName evidence="1">Uncharacterized protein</fullName>
    </submittedName>
</protein>
<accession>A0A5C6RSD2</accession>
<dbReference type="AlphaFoldDB" id="A0A5C6RSD2"/>
<organism evidence="1 2">
    <name type="scientific">Phaeodactylibacter luteus</name>
    <dbReference type="NCBI Taxonomy" id="1564516"/>
    <lineage>
        <taxon>Bacteria</taxon>
        <taxon>Pseudomonadati</taxon>
        <taxon>Bacteroidota</taxon>
        <taxon>Saprospiria</taxon>
        <taxon>Saprospirales</taxon>
        <taxon>Haliscomenobacteraceae</taxon>
        <taxon>Phaeodactylibacter</taxon>
    </lineage>
</organism>
<dbReference type="OrthoDB" id="9924046at2"/>
<dbReference type="Proteomes" id="UP000321580">
    <property type="component" value="Unassembled WGS sequence"/>
</dbReference>
<gene>
    <name evidence="1" type="ORF">FRY97_06460</name>
</gene>
<evidence type="ECO:0000313" key="1">
    <source>
        <dbReference type="EMBL" id="TXB64865.1"/>
    </source>
</evidence>
<dbReference type="EMBL" id="VOOR01000010">
    <property type="protein sequence ID" value="TXB64865.1"/>
    <property type="molecule type" value="Genomic_DNA"/>
</dbReference>
<proteinExistence type="predicted"/>